<evidence type="ECO:0000313" key="3">
    <source>
        <dbReference type="EMBL" id="KAG5653257.1"/>
    </source>
</evidence>
<comment type="caution">
    <text evidence="3">The sequence shown here is derived from an EMBL/GenBank/DDBJ whole genome shotgun (WGS) entry which is preliminary data.</text>
</comment>
<proteinExistence type="predicted"/>
<keyword evidence="1" id="KW-0175">Coiled coil</keyword>
<keyword evidence="4" id="KW-1185">Reference proteome</keyword>
<accession>A0A9P7GUB4</accession>
<feature type="region of interest" description="Disordered" evidence="2">
    <location>
        <begin position="1"/>
        <end position="34"/>
    </location>
</feature>
<gene>
    <name evidence="3" type="ORF">H0H81_001417</name>
</gene>
<reference evidence="3" key="2">
    <citation type="submission" date="2021-10" db="EMBL/GenBank/DDBJ databases">
        <title>Phylogenomics reveals ancestral predisposition of the termite-cultivated fungus Termitomyces towards a domesticated lifestyle.</title>
        <authorList>
            <person name="Auxier B."/>
            <person name="Grum-Grzhimaylo A."/>
            <person name="Cardenas M.E."/>
            <person name="Lodge J.D."/>
            <person name="Laessoe T."/>
            <person name="Pedersen O."/>
            <person name="Smith M.E."/>
            <person name="Kuyper T.W."/>
            <person name="Franco-Molano E.A."/>
            <person name="Baroni T.J."/>
            <person name="Aanen D.K."/>
        </authorList>
    </citation>
    <scope>NUCLEOTIDE SEQUENCE</scope>
    <source>
        <strain evidence="3">D49</strain>
    </source>
</reference>
<protein>
    <submittedName>
        <fullName evidence="3">Uncharacterized protein</fullName>
    </submittedName>
</protein>
<evidence type="ECO:0000256" key="1">
    <source>
        <dbReference type="SAM" id="Coils"/>
    </source>
</evidence>
<reference evidence="3" key="1">
    <citation type="submission" date="2021-02" db="EMBL/GenBank/DDBJ databases">
        <authorList>
            <person name="Nieuwenhuis M."/>
            <person name="Van De Peppel L.J.J."/>
        </authorList>
    </citation>
    <scope>NUCLEOTIDE SEQUENCE</scope>
    <source>
        <strain evidence="3">D49</strain>
    </source>
</reference>
<evidence type="ECO:0000313" key="4">
    <source>
        <dbReference type="Proteomes" id="UP000717328"/>
    </source>
</evidence>
<dbReference type="Proteomes" id="UP000717328">
    <property type="component" value="Unassembled WGS sequence"/>
</dbReference>
<dbReference type="OrthoDB" id="17066at2759"/>
<sequence>MSSRLASFRGPSTPTASPVQVKQQPNTPGSPSRYVESTYHRKIRTLLQELRSITETWDDLVLIDGLKAAKSLVDTRTDLDNEITALPDKQPMTVLVGPKLEFMDKCISDLEAVLKKLQKQFRRMNAVIENMETVLFEATKIKGWQWACEEPLWVTWSIERFGVIDAPIFVSSGLCSILVTSVASIVVPYHRSLDLNTKLVKLLRSHSISFEDSRSAISKWVAQPWLEEEGWDAKWEDICAVEVERWDR</sequence>
<evidence type="ECO:0000256" key="2">
    <source>
        <dbReference type="SAM" id="MobiDB-lite"/>
    </source>
</evidence>
<organism evidence="3 4">
    <name type="scientific">Sphagnurus paluster</name>
    <dbReference type="NCBI Taxonomy" id="117069"/>
    <lineage>
        <taxon>Eukaryota</taxon>
        <taxon>Fungi</taxon>
        <taxon>Dikarya</taxon>
        <taxon>Basidiomycota</taxon>
        <taxon>Agaricomycotina</taxon>
        <taxon>Agaricomycetes</taxon>
        <taxon>Agaricomycetidae</taxon>
        <taxon>Agaricales</taxon>
        <taxon>Tricholomatineae</taxon>
        <taxon>Lyophyllaceae</taxon>
        <taxon>Sphagnurus</taxon>
    </lineage>
</organism>
<feature type="compositionally biased region" description="Polar residues" evidence="2">
    <location>
        <begin position="1"/>
        <end position="30"/>
    </location>
</feature>
<feature type="coiled-coil region" evidence="1">
    <location>
        <begin position="100"/>
        <end position="134"/>
    </location>
</feature>
<dbReference type="AlphaFoldDB" id="A0A9P7GUB4"/>
<dbReference type="EMBL" id="JABCKI010000063">
    <property type="protein sequence ID" value="KAG5653257.1"/>
    <property type="molecule type" value="Genomic_DNA"/>
</dbReference>
<name>A0A9P7GUB4_9AGAR</name>